<reference evidence="1 2" key="1">
    <citation type="journal article" date="2023" name="BMC Biol.">
        <title>The compact genome of the sponge Oopsacas minuta (Hexactinellida) is lacking key metazoan core genes.</title>
        <authorList>
            <person name="Santini S."/>
            <person name="Schenkelaars Q."/>
            <person name="Jourda C."/>
            <person name="Duchesne M."/>
            <person name="Belahbib H."/>
            <person name="Rocher C."/>
            <person name="Selva M."/>
            <person name="Riesgo A."/>
            <person name="Vervoort M."/>
            <person name="Leys S.P."/>
            <person name="Kodjabachian L."/>
            <person name="Le Bivic A."/>
            <person name="Borchiellini C."/>
            <person name="Claverie J.M."/>
            <person name="Renard E."/>
        </authorList>
    </citation>
    <scope>NUCLEOTIDE SEQUENCE [LARGE SCALE GENOMIC DNA]</scope>
    <source>
        <strain evidence="1">SPO-2</strain>
    </source>
</reference>
<protein>
    <submittedName>
        <fullName evidence="1">Uncharacterized protein</fullName>
    </submittedName>
</protein>
<organism evidence="1 2">
    <name type="scientific">Oopsacas minuta</name>
    <dbReference type="NCBI Taxonomy" id="111878"/>
    <lineage>
        <taxon>Eukaryota</taxon>
        <taxon>Metazoa</taxon>
        <taxon>Porifera</taxon>
        <taxon>Hexactinellida</taxon>
        <taxon>Hexasterophora</taxon>
        <taxon>Lyssacinosida</taxon>
        <taxon>Leucopsacidae</taxon>
        <taxon>Oopsacas</taxon>
    </lineage>
</organism>
<dbReference type="InterPro" id="IPR029044">
    <property type="entry name" value="Nucleotide-diphossugar_trans"/>
</dbReference>
<evidence type="ECO:0000313" key="2">
    <source>
        <dbReference type="Proteomes" id="UP001165289"/>
    </source>
</evidence>
<evidence type="ECO:0000313" key="1">
    <source>
        <dbReference type="EMBL" id="KAI6655051.1"/>
    </source>
</evidence>
<dbReference type="AlphaFoldDB" id="A0AAV7K2C5"/>
<dbReference type="PANTHER" id="PTHR33604">
    <property type="entry name" value="OSJNBA0004B13.7 PROTEIN"/>
    <property type="match status" value="1"/>
</dbReference>
<sequence length="606" mass="71449">MFYEEERDEEIVTIFTTFVDSTDLHNSQYRSLVQLNFLRMTNYECFQDKINFIVFTQSKDTKLFIEKEYPHILVLYTPLRGNFTSPMLKDLFRMSLIAKRSFFFMFANADNLYDSSLIKTLSAVRRAWLSGQIRQKLIIYGQRNNIVINNGIFHEDQFLEYFQKSISFSEAAQDYFIVTRDSIEWELYPEVIVGRRAFDNMLVDFGVRSELESIDASISIRLLHQTEKNTNYSSLDKKNIIENRWNLRLSALQGEHYSTTCARYTTEYNGLHNDVIINDKKSGSILTSNTLPLHQFNKEHDYWINHLSQESGNIIITQSPPILYIIILTYNKPDSLDRLLNSLLHIDNTNLRIDIIISIDRGNTGYYDVPTLAISNRYIWGFGKKRVVLKQTHTGQLYQWLEAIDFVNDNQSFVLILEDSVVLARNWFNYVMSVLRHRKVESLYDRVAGWTLETPLVTSIALAEMKRVRSFILIRSVWKLFLDWFKSESRNVSKHELSKTFVSRLENRGSYTNWESGLWITWYSYWISENFLRLNRFAYIINKSGNLCVELYTTFVKDWDKRNENCYGNQVLRNVVIVPSSLQIEDHTIMIPDRVPTYKIDVARHN</sequence>
<keyword evidence="2" id="KW-1185">Reference proteome</keyword>
<dbReference type="SUPFAM" id="SSF53448">
    <property type="entry name" value="Nucleotide-diphospho-sugar transferases"/>
    <property type="match status" value="1"/>
</dbReference>
<gene>
    <name evidence="1" type="ORF">LOD99_2340</name>
</gene>
<name>A0AAV7K2C5_9METZ</name>
<dbReference type="Proteomes" id="UP001165289">
    <property type="component" value="Unassembled WGS sequence"/>
</dbReference>
<dbReference type="Gene3D" id="3.90.550.10">
    <property type="entry name" value="Spore Coat Polysaccharide Biosynthesis Protein SpsA, Chain A"/>
    <property type="match status" value="1"/>
</dbReference>
<accession>A0AAV7K2C5</accession>
<comment type="caution">
    <text evidence="1">The sequence shown here is derived from an EMBL/GenBank/DDBJ whole genome shotgun (WGS) entry which is preliminary data.</text>
</comment>
<dbReference type="EMBL" id="JAKMXF010000210">
    <property type="protein sequence ID" value="KAI6655051.1"/>
    <property type="molecule type" value="Genomic_DNA"/>
</dbReference>
<dbReference type="PANTHER" id="PTHR33604:SF3">
    <property type="entry name" value="OSJNBA0004B13.7 PROTEIN"/>
    <property type="match status" value="1"/>
</dbReference>
<proteinExistence type="predicted"/>